<feature type="region of interest" description="Disordered" evidence="1">
    <location>
        <begin position="429"/>
        <end position="450"/>
    </location>
</feature>
<feature type="compositionally biased region" description="Basic and acidic residues" evidence="1">
    <location>
        <begin position="70"/>
        <end position="96"/>
    </location>
</feature>
<evidence type="ECO:0000259" key="2">
    <source>
        <dbReference type="Pfam" id="PF00009"/>
    </source>
</evidence>
<feature type="domain" description="Tr-type G" evidence="2">
    <location>
        <begin position="13"/>
        <end position="54"/>
    </location>
</feature>
<dbReference type="GO" id="GO:0005525">
    <property type="term" value="F:GTP binding"/>
    <property type="evidence" value="ECO:0007669"/>
    <property type="project" value="InterPro"/>
</dbReference>
<keyword evidence="4" id="KW-1185">Reference proteome</keyword>
<organism evidence="3 4">
    <name type="scientific">Myodes glareolus</name>
    <name type="common">Bank vole</name>
    <name type="synonym">Clethrionomys glareolus</name>
    <dbReference type="NCBI Taxonomy" id="447135"/>
    <lineage>
        <taxon>Eukaryota</taxon>
        <taxon>Metazoa</taxon>
        <taxon>Chordata</taxon>
        <taxon>Craniata</taxon>
        <taxon>Vertebrata</taxon>
        <taxon>Euteleostomi</taxon>
        <taxon>Mammalia</taxon>
        <taxon>Eutheria</taxon>
        <taxon>Euarchontoglires</taxon>
        <taxon>Glires</taxon>
        <taxon>Rodentia</taxon>
        <taxon>Myomorpha</taxon>
        <taxon>Muroidea</taxon>
        <taxon>Cricetidae</taxon>
        <taxon>Arvicolinae</taxon>
        <taxon>Myodes</taxon>
    </lineage>
</organism>
<feature type="compositionally biased region" description="Basic residues" evidence="1">
    <location>
        <begin position="436"/>
        <end position="445"/>
    </location>
</feature>
<name>A0AAW0HV22_MYOGA</name>
<dbReference type="GO" id="GO:0042256">
    <property type="term" value="P:cytosolic ribosome assembly"/>
    <property type="evidence" value="ECO:0007669"/>
    <property type="project" value="TreeGrafter"/>
</dbReference>
<dbReference type="Gene3D" id="3.30.70.870">
    <property type="entry name" value="Elongation Factor G (Translational Gtpase), domain 3"/>
    <property type="match status" value="1"/>
</dbReference>
<dbReference type="InterPro" id="IPR000795">
    <property type="entry name" value="T_Tr_GTP-bd_dom"/>
</dbReference>
<accession>A0AAW0HV22</accession>
<evidence type="ECO:0000313" key="3">
    <source>
        <dbReference type="EMBL" id="KAK7806001.1"/>
    </source>
</evidence>
<dbReference type="InterPro" id="IPR027417">
    <property type="entry name" value="P-loop_NTPase"/>
</dbReference>
<dbReference type="SUPFAM" id="SSF52540">
    <property type="entry name" value="P-loop containing nucleoside triphosphate hydrolases"/>
    <property type="match status" value="1"/>
</dbReference>
<dbReference type="PANTHER" id="PTHR42908">
    <property type="entry name" value="TRANSLATION ELONGATION FACTOR-RELATED"/>
    <property type="match status" value="1"/>
</dbReference>
<feature type="region of interest" description="Disordered" evidence="1">
    <location>
        <begin position="57"/>
        <end position="109"/>
    </location>
</feature>
<dbReference type="GO" id="GO:0043022">
    <property type="term" value="F:ribosome binding"/>
    <property type="evidence" value="ECO:0007669"/>
    <property type="project" value="TreeGrafter"/>
</dbReference>
<protein>
    <recommendedName>
        <fullName evidence="2">Tr-type G domain-containing protein</fullName>
    </recommendedName>
</protein>
<evidence type="ECO:0000256" key="1">
    <source>
        <dbReference type="SAM" id="MobiDB-lite"/>
    </source>
</evidence>
<dbReference type="Gene3D" id="3.40.50.300">
    <property type="entry name" value="P-loop containing nucleotide triphosphate hydrolases"/>
    <property type="match status" value="1"/>
</dbReference>
<dbReference type="Pfam" id="PF00009">
    <property type="entry name" value="GTP_EFTU"/>
    <property type="match status" value="1"/>
</dbReference>
<reference evidence="3 4" key="1">
    <citation type="journal article" date="2023" name="bioRxiv">
        <title>Conserved and derived expression patterns and positive selection on dental genes reveal complex evolutionary context of ever-growing rodent molars.</title>
        <authorList>
            <person name="Calamari Z.T."/>
            <person name="Song A."/>
            <person name="Cohen E."/>
            <person name="Akter M."/>
            <person name="Roy R.D."/>
            <person name="Hallikas O."/>
            <person name="Christensen M.M."/>
            <person name="Li P."/>
            <person name="Marangoni P."/>
            <person name="Jernvall J."/>
            <person name="Klein O.D."/>
        </authorList>
    </citation>
    <scope>NUCLEOTIDE SEQUENCE [LARGE SCALE GENOMIC DNA]</scope>
    <source>
        <strain evidence="3">V071</strain>
    </source>
</reference>
<sequence length="518" mass="58809">MNSAISLHYADSNEEYLINLMDSPRHVDLSSEESRVVHICDGCIFVVEAVEGTVHRHSRPAHPSCFSDNPEQRAERERERESQVKTHSEQGDEVHDWSPGLEGTDDSQLHFSPEQENMVFTRTIDGCSYETEHCARIYRRKTGIKKEVILKTLNCTWSQTSESLPLETQTQKADFIIYGNEDTAPIKWPKDVNNTRQSHAEKLAGEQRQATQDSPQDGGALNQVPREMNQKVGDEPDVVSVNPQPVPQEESSQQTLIAFAHVYSDITERGQIFCLWTKQPCWVFTMSSTRLLSSVRGYASCPSHGMLYYGEPESSDGKGVGRSGGQAPRKCALPSCSPVIPLNFEATPIVRTAIEPKHPNEISQLVKGMKLLNQADSCVQILIRNQENMFWSQQGSSTFGNVWKCKRIKFGKIHIKTITKPPKVDMVNEETGRQLSHTKQKKRQKYQGTHQKNQEKFWEIKRKLAQYLIRRKWRETLTKSSHLAQENVGPYLLGEVKIARTQHNRAQLAENGKKSVDS</sequence>
<dbReference type="GO" id="GO:0003924">
    <property type="term" value="F:GTPase activity"/>
    <property type="evidence" value="ECO:0007669"/>
    <property type="project" value="InterPro"/>
</dbReference>
<proteinExistence type="predicted"/>
<dbReference type="AlphaFoldDB" id="A0AAW0HV22"/>
<comment type="caution">
    <text evidence="3">The sequence shown here is derived from an EMBL/GenBank/DDBJ whole genome shotgun (WGS) entry which is preliminary data.</text>
</comment>
<dbReference type="GO" id="GO:0005829">
    <property type="term" value="C:cytosol"/>
    <property type="evidence" value="ECO:0007669"/>
    <property type="project" value="TreeGrafter"/>
</dbReference>
<feature type="region of interest" description="Disordered" evidence="1">
    <location>
        <begin position="202"/>
        <end position="222"/>
    </location>
</feature>
<evidence type="ECO:0000313" key="4">
    <source>
        <dbReference type="Proteomes" id="UP001488838"/>
    </source>
</evidence>
<dbReference type="EMBL" id="JBBHLL010000319">
    <property type="protein sequence ID" value="KAK7806001.1"/>
    <property type="molecule type" value="Genomic_DNA"/>
</dbReference>
<dbReference type="PANTHER" id="PTHR42908:SF3">
    <property type="entry name" value="ELONGATION FACTOR-LIKE GTPASE 1"/>
    <property type="match status" value="1"/>
</dbReference>
<dbReference type="Proteomes" id="UP001488838">
    <property type="component" value="Unassembled WGS sequence"/>
</dbReference>
<dbReference type="GO" id="GO:1990904">
    <property type="term" value="C:ribonucleoprotein complex"/>
    <property type="evidence" value="ECO:0007669"/>
    <property type="project" value="TreeGrafter"/>
</dbReference>
<gene>
    <name evidence="3" type="ORF">U0070_023758</name>
</gene>